<dbReference type="InterPro" id="IPR052514">
    <property type="entry name" value="SAM-dependent_MTase"/>
</dbReference>
<dbReference type="PANTHER" id="PTHR34203:SF15">
    <property type="entry name" value="SLL1173 PROTEIN"/>
    <property type="match status" value="1"/>
</dbReference>
<dbReference type="Proteomes" id="UP000019140">
    <property type="component" value="Unassembled WGS sequence"/>
</dbReference>
<dbReference type="InterPro" id="IPR029063">
    <property type="entry name" value="SAM-dependent_MTases_sf"/>
</dbReference>
<reference evidence="2 3" key="1">
    <citation type="journal article" date="2014" name="Nature">
        <title>An environmental bacterial taxon with a large and distinct metabolic repertoire.</title>
        <authorList>
            <person name="Wilson M.C."/>
            <person name="Mori T."/>
            <person name="Ruckert C."/>
            <person name="Uria A.R."/>
            <person name="Helf M.J."/>
            <person name="Takada K."/>
            <person name="Gernert C."/>
            <person name="Steffens U.A."/>
            <person name="Heycke N."/>
            <person name="Schmitt S."/>
            <person name="Rinke C."/>
            <person name="Helfrich E.J."/>
            <person name="Brachmann A.O."/>
            <person name="Gurgui C."/>
            <person name="Wakimoto T."/>
            <person name="Kracht M."/>
            <person name="Crusemann M."/>
            <person name="Hentschel U."/>
            <person name="Abe I."/>
            <person name="Matsunaga S."/>
            <person name="Kalinowski J."/>
            <person name="Takeyama H."/>
            <person name="Piel J."/>
        </authorList>
    </citation>
    <scope>NUCLEOTIDE SEQUENCE [LARGE SCALE GENOMIC DNA]</scope>
    <source>
        <strain evidence="3">TSY2</strain>
    </source>
</reference>
<dbReference type="NCBIfam" id="TIGR01444">
    <property type="entry name" value="fkbM_fam"/>
    <property type="match status" value="1"/>
</dbReference>
<dbReference type="AlphaFoldDB" id="W4MAH3"/>
<dbReference type="SUPFAM" id="SSF53335">
    <property type="entry name" value="S-adenosyl-L-methionine-dependent methyltransferases"/>
    <property type="match status" value="1"/>
</dbReference>
<dbReference type="PATRIC" id="fig|1429439.4.peg.2157"/>
<dbReference type="EMBL" id="AZHX01000503">
    <property type="protein sequence ID" value="ETX07198.1"/>
    <property type="molecule type" value="Genomic_DNA"/>
</dbReference>
<keyword evidence="3" id="KW-1185">Reference proteome</keyword>
<proteinExistence type="predicted"/>
<protein>
    <recommendedName>
        <fullName evidence="1">Methyltransferase FkbM domain-containing protein</fullName>
    </recommendedName>
</protein>
<dbReference type="Pfam" id="PF05050">
    <property type="entry name" value="Methyltransf_21"/>
    <property type="match status" value="1"/>
</dbReference>
<feature type="domain" description="Methyltransferase FkbM" evidence="1">
    <location>
        <begin position="224"/>
        <end position="397"/>
    </location>
</feature>
<sequence length="423" mass="46479">MMTQSDRCPTPDEMRALQLPALDALSDQQLDELGGLLKARLRAPGVKAMVREITPQIFVNMLSKSSAVDVLLHQVAERQCTVRGAVHAVERDEAFSLEVRSAFGLLTSLHADRLRDAIRHGEITQAELLHCVDDGAGLTNILQHQPTPVPLSFETLLDTVGNRQRAVPELGVESPVEVIGQQGQFKLMVSNGYELWRAATFQTQEPETVAWLDETFKEGDCLYDIGANIGLYSLYALAKTQHAQAVCFEPDPINYYRLSANVVANSFGPRAVLFPIAVADTIGLGAFNSSLFVAGKAENWISPGADLFQVPPTDQAQPSPTLRTGCPTFHLDGLIEQADFLPSPTHLKIDVDSVEIAILQGAQKTLRSPTLRHVLVELYERELDAAQDILAAAGFRYIRSVEQQNVLPCYEEFLGNHIFVKGI</sequence>
<dbReference type="Gene3D" id="3.40.50.150">
    <property type="entry name" value="Vaccinia Virus protein VP39"/>
    <property type="match status" value="1"/>
</dbReference>
<evidence type="ECO:0000313" key="3">
    <source>
        <dbReference type="Proteomes" id="UP000019140"/>
    </source>
</evidence>
<comment type="caution">
    <text evidence="2">The sequence shown here is derived from an EMBL/GenBank/DDBJ whole genome shotgun (WGS) entry which is preliminary data.</text>
</comment>
<evidence type="ECO:0000313" key="2">
    <source>
        <dbReference type="EMBL" id="ETX07198.1"/>
    </source>
</evidence>
<gene>
    <name evidence="2" type="ORF">ETSY2_12600</name>
</gene>
<accession>W4MAH3</accession>
<organism evidence="2 3">
    <name type="scientific">Candidatus Entotheonella gemina</name>
    <dbReference type="NCBI Taxonomy" id="1429439"/>
    <lineage>
        <taxon>Bacteria</taxon>
        <taxon>Pseudomonadati</taxon>
        <taxon>Nitrospinota/Tectimicrobiota group</taxon>
        <taxon>Candidatus Tectimicrobiota</taxon>
        <taxon>Candidatus Entotheonellia</taxon>
        <taxon>Candidatus Entotheonellales</taxon>
        <taxon>Candidatus Entotheonellaceae</taxon>
        <taxon>Candidatus Entotheonella</taxon>
    </lineage>
</organism>
<evidence type="ECO:0000259" key="1">
    <source>
        <dbReference type="Pfam" id="PF05050"/>
    </source>
</evidence>
<dbReference type="HOGENOM" id="CLU_648429_0_0_7"/>
<dbReference type="InterPro" id="IPR006342">
    <property type="entry name" value="FkbM_mtfrase"/>
</dbReference>
<dbReference type="PANTHER" id="PTHR34203">
    <property type="entry name" value="METHYLTRANSFERASE, FKBM FAMILY PROTEIN"/>
    <property type="match status" value="1"/>
</dbReference>
<name>W4MAH3_9BACT</name>